<dbReference type="PANTHER" id="PTHR44688:SF16">
    <property type="entry name" value="DNA-BINDING TRANSCRIPTIONAL ACTIVATOR DEVR_DOSR"/>
    <property type="match status" value="1"/>
</dbReference>
<evidence type="ECO:0000256" key="1">
    <source>
        <dbReference type="ARBA" id="ARBA00023015"/>
    </source>
</evidence>
<sequence>MVAAAPAPSSSRAVYVIDDDAGVRRSTSFLLSASGYAPRPFVSGTDFLDEALGLAPGCALLDIRMPQLDGLAVLERIPQDMRALFPMIVVTGHGDMPSAVRAMKLGARDFIEKPFADAVLLDIIARLSDELDEVVARQAMRRQDAARVDQLSPREREMLTALMAGETTKSAAHLLGISVRTAEMHRANLFDRLGVRTVAEAMRIGFAAGVADAAVLEPA</sequence>
<dbReference type="PANTHER" id="PTHR44688">
    <property type="entry name" value="DNA-BINDING TRANSCRIPTIONAL ACTIVATOR DEVR_DOSR"/>
    <property type="match status" value="1"/>
</dbReference>
<dbReference type="PROSITE" id="PS50043">
    <property type="entry name" value="HTH_LUXR_2"/>
    <property type="match status" value="1"/>
</dbReference>
<evidence type="ECO:0000259" key="5">
    <source>
        <dbReference type="PROSITE" id="PS50043"/>
    </source>
</evidence>
<evidence type="ECO:0000256" key="2">
    <source>
        <dbReference type="ARBA" id="ARBA00023125"/>
    </source>
</evidence>
<dbReference type="InterPro" id="IPR000792">
    <property type="entry name" value="Tscrpt_reg_LuxR_C"/>
</dbReference>
<protein>
    <submittedName>
        <fullName evidence="7">Response regulator transcription factor</fullName>
    </submittedName>
</protein>
<dbReference type="PRINTS" id="PR00038">
    <property type="entry name" value="HTHLUXR"/>
</dbReference>
<reference evidence="7 8" key="1">
    <citation type="submission" date="2019-04" db="EMBL/GenBank/DDBJ databases">
        <title>Microbes associate with the intestines of laboratory mice.</title>
        <authorList>
            <person name="Navarre W."/>
            <person name="Wong E."/>
            <person name="Huang K.C."/>
            <person name="Tropini C."/>
            <person name="Ng K."/>
            <person name="Yu B."/>
        </authorList>
    </citation>
    <scope>NUCLEOTIDE SEQUENCE [LARGE SCALE GENOMIC DNA]</scope>
    <source>
        <strain evidence="7 8">NM83_B4-11</strain>
    </source>
</reference>
<name>A0ABY2QEY3_9SPHN</name>
<evidence type="ECO:0000313" key="8">
    <source>
        <dbReference type="Proteomes" id="UP000308038"/>
    </source>
</evidence>
<keyword evidence="4" id="KW-0597">Phosphoprotein</keyword>
<dbReference type="Pfam" id="PF00196">
    <property type="entry name" value="GerE"/>
    <property type="match status" value="1"/>
</dbReference>
<feature type="domain" description="HTH luxR-type" evidence="5">
    <location>
        <begin position="144"/>
        <end position="209"/>
    </location>
</feature>
<feature type="modified residue" description="4-aspartylphosphate" evidence="4">
    <location>
        <position position="62"/>
    </location>
</feature>
<accession>A0ABY2QEY3</accession>
<keyword evidence="2" id="KW-0238">DNA-binding</keyword>
<evidence type="ECO:0000256" key="4">
    <source>
        <dbReference type="PROSITE-ProRule" id="PRU00169"/>
    </source>
</evidence>
<proteinExistence type="predicted"/>
<dbReference type="Pfam" id="PF00072">
    <property type="entry name" value="Response_reg"/>
    <property type="match status" value="1"/>
</dbReference>
<dbReference type="InterPro" id="IPR001789">
    <property type="entry name" value="Sig_transdc_resp-reg_receiver"/>
</dbReference>
<dbReference type="SUPFAM" id="SSF52172">
    <property type="entry name" value="CheY-like"/>
    <property type="match status" value="1"/>
</dbReference>
<evidence type="ECO:0000259" key="6">
    <source>
        <dbReference type="PROSITE" id="PS50110"/>
    </source>
</evidence>
<comment type="caution">
    <text evidence="7">The sequence shown here is derived from an EMBL/GenBank/DDBJ whole genome shotgun (WGS) entry which is preliminary data.</text>
</comment>
<dbReference type="InterPro" id="IPR016032">
    <property type="entry name" value="Sig_transdc_resp-reg_C-effctor"/>
</dbReference>
<dbReference type="RefSeq" id="WP_136451925.1">
    <property type="nucleotide sequence ID" value="NZ_SSTI01000009.1"/>
</dbReference>
<dbReference type="EMBL" id="SSTI01000009">
    <property type="protein sequence ID" value="THG39125.1"/>
    <property type="molecule type" value="Genomic_DNA"/>
</dbReference>
<dbReference type="SMART" id="SM00448">
    <property type="entry name" value="REC"/>
    <property type="match status" value="1"/>
</dbReference>
<keyword evidence="3" id="KW-0804">Transcription</keyword>
<dbReference type="Gene3D" id="1.10.10.10">
    <property type="entry name" value="Winged helix-like DNA-binding domain superfamily/Winged helix DNA-binding domain"/>
    <property type="match status" value="1"/>
</dbReference>
<dbReference type="PROSITE" id="PS50110">
    <property type="entry name" value="RESPONSE_REGULATORY"/>
    <property type="match status" value="1"/>
</dbReference>
<dbReference type="Gene3D" id="3.40.50.2300">
    <property type="match status" value="1"/>
</dbReference>
<dbReference type="CDD" id="cd06170">
    <property type="entry name" value="LuxR_C_like"/>
    <property type="match status" value="1"/>
</dbReference>
<keyword evidence="1" id="KW-0805">Transcription regulation</keyword>
<dbReference type="Proteomes" id="UP000308038">
    <property type="component" value="Unassembled WGS sequence"/>
</dbReference>
<evidence type="ECO:0000313" key="7">
    <source>
        <dbReference type="EMBL" id="THG39125.1"/>
    </source>
</evidence>
<keyword evidence="8" id="KW-1185">Reference proteome</keyword>
<organism evidence="7 8">
    <name type="scientific">Sphingomonas olei</name>
    <dbReference type="NCBI Taxonomy" id="1886787"/>
    <lineage>
        <taxon>Bacteria</taxon>
        <taxon>Pseudomonadati</taxon>
        <taxon>Pseudomonadota</taxon>
        <taxon>Alphaproteobacteria</taxon>
        <taxon>Sphingomonadales</taxon>
        <taxon>Sphingomonadaceae</taxon>
        <taxon>Sphingomonas</taxon>
    </lineage>
</organism>
<dbReference type="SMART" id="SM00421">
    <property type="entry name" value="HTH_LUXR"/>
    <property type="match status" value="1"/>
</dbReference>
<evidence type="ECO:0000256" key="3">
    <source>
        <dbReference type="ARBA" id="ARBA00023163"/>
    </source>
</evidence>
<dbReference type="SUPFAM" id="SSF46894">
    <property type="entry name" value="C-terminal effector domain of the bipartite response regulators"/>
    <property type="match status" value="1"/>
</dbReference>
<dbReference type="InterPro" id="IPR036388">
    <property type="entry name" value="WH-like_DNA-bd_sf"/>
</dbReference>
<feature type="domain" description="Response regulatory" evidence="6">
    <location>
        <begin position="13"/>
        <end position="128"/>
    </location>
</feature>
<gene>
    <name evidence="7" type="ORF">E5988_12805</name>
</gene>
<dbReference type="InterPro" id="IPR011006">
    <property type="entry name" value="CheY-like_superfamily"/>
</dbReference>